<sequence>MRGLRSLESLGLKSFLTQGSAPATPGHLWTSLVHRARPPPWASFEAEILLGGFCAISSPHCCKDARVQYAHQGRPPYEGDCFACFCPTLTPISDLQALAGLERDSYAHHIRS</sequence>
<name>A0AC59YCC7_RANTA</name>
<reference evidence="1" key="1">
    <citation type="submission" date="2023-05" db="EMBL/GenBank/DDBJ databases">
        <authorList>
            <consortium name="ELIXIR-Norway"/>
        </authorList>
    </citation>
    <scope>NUCLEOTIDE SEQUENCE</scope>
</reference>
<organism evidence="1 2">
    <name type="scientific">Rangifer tarandus platyrhynchus</name>
    <name type="common">Svalbard reindeer</name>
    <dbReference type="NCBI Taxonomy" id="3082113"/>
    <lineage>
        <taxon>Eukaryota</taxon>
        <taxon>Metazoa</taxon>
        <taxon>Chordata</taxon>
        <taxon>Craniata</taxon>
        <taxon>Vertebrata</taxon>
        <taxon>Euteleostomi</taxon>
        <taxon>Mammalia</taxon>
        <taxon>Eutheria</taxon>
        <taxon>Laurasiatheria</taxon>
        <taxon>Artiodactyla</taxon>
        <taxon>Ruminantia</taxon>
        <taxon>Pecora</taxon>
        <taxon>Cervidae</taxon>
        <taxon>Odocoileinae</taxon>
        <taxon>Rangifer</taxon>
    </lineage>
</organism>
<evidence type="ECO:0000313" key="1">
    <source>
        <dbReference type="EMBL" id="CAM9572619.1"/>
    </source>
</evidence>
<gene>
    <name evidence="1" type="ORF">MRATA1EN22A_LOCUS4428</name>
</gene>
<proteinExistence type="predicted"/>
<dbReference type="Proteomes" id="UP001162501">
    <property type="component" value="Chromosome 12"/>
</dbReference>
<accession>A0AC59YCC7</accession>
<reference evidence="1" key="2">
    <citation type="submission" date="2025-03" db="EMBL/GenBank/DDBJ databases">
        <authorList>
            <consortium name="ELIXIR-Norway"/>
            <consortium name="Elixir Norway"/>
        </authorList>
    </citation>
    <scope>NUCLEOTIDE SEQUENCE</scope>
</reference>
<dbReference type="EMBL" id="OX596096">
    <property type="protein sequence ID" value="CAM9572619.1"/>
    <property type="molecule type" value="Genomic_DNA"/>
</dbReference>
<protein>
    <submittedName>
        <fullName evidence="1">Uncharacterized protein</fullName>
    </submittedName>
</protein>
<evidence type="ECO:0000313" key="2">
    <source>
        <dbReference type="Proteomes" id="UP001162501"/>
    </source>
</evidence>